<dbReference type="GO" id="GO:0070180">
    <property type="term" value="F:large ribosomal subunit rRNA binding"/>
    <property type="evidence" value="ECO:0007669"/>
    <property type="project" value="UniProtKB-UniRule"/>
</dbReference>
<comment type="subunit">
    <text evidence="6">Part of the ribosomal stalk of the 50S ribosomal subunit. The N-terminus interacts with L11 and the large rRNA to form the base of the stalk. The C-terminus forms an elongated spine to which L12 dimers bind in a sequential fashion forming a multimeric L10(L12)X complex.</text>
</comment>
<dbReference type="Pfam" id="PF00466">
    <property type="entry name" value="Ribosomal_L10"/>
    <property type="match status" value="1"/>
</dbReference>
<dbReference type="HAMAP" id="MF_00362">
    <property type="entry name" value="Ribosomal_uL10"/>
    <property type="match status" value="1"/>
</dbReference>
<keyword evidence="8" id="KW-1185">Reference proteome</keyword>
<dbReference type="Gene3D" id="6.10.250.290">
    <property type="match status" value="1"/>
</dbReference>
<dbReference type="EMBL" id="JWJD01000014">
    <property type="protein sequence ID" value="KIH75371.1"/>
    <property type="molecule type" value="Genomic_DNA"/>
</dbReference>
<accession>A0A0C2HEI3</accession>
<dbReference type="GO" id="GO:0003735">
    <property type="term" value="F:structural constituent of ribosome"/>
    <property type="evidence" value="ECO:0007669"/>
    <property type="project" value="InterPro"/>
</dbReference>
<dbReference type="InterPro" id="IPR022973">
    <property type="entry name" value="Ribosomal_uL10_bac"/>
</dbReference>
<dbReference type="PROSITE" id="PS01109">
    <property type="entry name" value="RIBOSOMAL_L10"/>
    <property type="match status" value="1"/>
</dbReference>
<proteinExistence type="inferred from homology"/>
<dbReference type="PANTHER" id="PTHR11560">
    <property type="entry name" value="39S RIBOSOMAL PROTEIN L10, MITOCHONDRIAL"/>
    <property type="match status" value="1"/>
</dbReference>
<comment type="similarity">
    <text evidence="2 6">Belongs to the universal ribosomal protein uL10 family.</text>
</comment>
<comment type="caution">
    <text evidence="7">The sequence shown here is derived from an EMBL/GenBank/DDBJ whole genome shotgun (WGS) entry which is preliminary data.</text>
</comment>
<keyword evidence="3 6" id="KW-0689">Ribosomal protein</keyword>
<evidence type="ECO:0000313" key="8">
    <source>
        <dbReference type="Proteomes" id="UP000035068"/>
    </source>
</evidence>
<evidence type="ECO:0000256" key="6">
    <source>
        <dbReference type="HAMAP-Rule" id="MF_00362"/>
    </source>
</evidence>
<dbReference type="InterPro" id="IPR043141">
    <property type="entry name" value="Ribosomal_uL10-like_sf"/>
</dbReference>
<organism evidence="7 8">
    <name type="scientific">Geoalkalibacter ferrihydriticus DSM 17813</name>
    <dbReference type="NCBI Taxonomy" id="1121915"/>
    <lineage>
        <taxon>Bacteria</taxon>
        <taxon>Pseudomonadati</taxon>
        <taxon>Thermodesulfobacteriota</taxon>
        <taxon>Desulfuromonadia</taxon>
        <taxon>Desulfuromonadales</taxon>
        <taxon>Geoalkalibacteraceae</taxon>
        <taxon>Geoalkalibacter</taxon>
    </lineage>
</organism>
<dbReference type="SUPFAM" id="SSF160369">
    <property type="entry name" value="Ribosomal protein L10-like"/>
    <property type="match status" value="1"/>
</dbReference>
<evidence type="ECO:0000256" key="3">
    <source>
        <dbReference type="ARBA" id="ARBA00022980"/>
    </source>
</evidence>
<dbReference type="InterPro" id="IPR047865">
    <property type="entry name" value="Ribosomal_uL10_bac_type"/>
</dbReference>
<evidence type="ECO:0000313" key="7">
    <source>
        <dbReference type="EMBL" id="KIH75371.1"/>
    </source>
</evidence>
<dbReference type="RefSeq" id="WP_040101290.1">
    <property type="nucleotide sequence ID" value="NZ_JWJD01000014.1"/>
</dbReference>
<evidence type="ECO:0000256" key="2">
    <source>
        <dbReference type="ARBA" id="ARBA00008889"/>
    </source>
</evidence>
<dbReference type="CDD" id="cd05797">
    <property type="entry name" value="Ribosomal_L10"/>
    <property type="match status" value="1"/>
</dbReference>
<evidence type="ECO:0000256" key="4">
    <source>
        <dbReference type="ARBA" id="ARBA00023274"/>
    </source>
</evidence>
<keyword evidence="6" id="KW-0694">RNA-binding</keyword>
<comment type="function">
    <text evidence="1 6">Forms part of the ribosomal stalk, playing a central role in the interaction of the ribosome with GTP-bound translation factors.</text>
</comment>
<dbReference type="GO" id="GO:0006412">
    <property type="term" value="P:translation"/>
    <property type="evidence" value="ECO:0007669"/>
    <property type="project" value="UniProtKB-UniRule"/>
</dbReference>
<name>A0A0C2HEI3_9BACT</name>
<keyword evidence="6" id="KW-0699">rRNA-binding</keyword>
<sequence length="172" mass="18314">MDRSSKEKMVADLAEQLVSVKAAFLADYRGLNVEKLNQLRVELRNAGAEYRVVKNTLLRLAAKGTTVECLDAELSGPTAMALASGDPVAPAKVLSEFAKNNEKFQLKAGALEGKRLSVEDIKALADLPSREVLLAKMLGSINAPVSNFVGVLAAVPRSLVQVLGAIQEKKAA</sequence>
<dbReference type="NCBIfam" id="NF000955">
    <property type="entry name" value="PRK00099.1-1"/>
    <property type="match status" value="1"/>
</dbReference>
<protein>
    <recommendedName>
        <fullName evidence="5 6">Large ribosomal subunit protein uL10</fullName>
    </recommendedName>
</protein>
<gene>
    <name evidence="6" type="primary">rplJ</name>
    <name evidence="7" type="ORF">GFER_17150</name>
</gene>
<evidence type="ECO:0000256" key="1">
    <source>
        <dbReference type="ARBA" id="ARBA00002633"/>
    </source>
</evidence>
<dbReference type="Proteomes" id="UP000035068">
    <property type="component" value="Unassembled WGS sequence"/>
</dbReference>
<keyword evidence="4 6" id="KW-0687">Ribonucleoprotein</keyword>
<dbReference type="GO" id="GO:0015934">
    <property type="term" value="C:large ribosomal subunit"/>
    <property type="evidence" value="ECO:0007669"/>
    <property type="project" value="InterPro"/>
</dbReference>
<dbReference type="InterPro" id="IPR001790">
    <property type="entry name" value="Ribosomal_uL10"/>
</dbReference>
<reference evidence="7 8" key="1">
    <citation type="submission" date="2014-12" db="EMBL/GenBank/DDBJ databases">
        <title>Genomes of Geoalkalibacter ferrihydriticus and Geoalkalibacter subterraneus, two haloalkaliphilic metal-reducing members of the Geobacteraceae.</title>
        <authorList>
            <person name="Badalamenti J.P."/>
            <person name="Torres C.I."/>
            <person name="Krajmalnik-Brown R."/>
            <person name="Bond D.R."/>
        </authorList>
    </citation>
    <scope>NUCLEOTIDE SEQUENCE [LARGE SCALE GENOMIC DNA]</scope>
    <source>
        <strain evidence="7 8">DSM 17813</strain>
    </source>
</reference>
<dbReference type="InterPro" id="IPR002363">
    <property type="entry name" value="Ribosomal_uL10_CS_bac"/>
</dbReference>
<evidence type="ECO:0000256" key="5">
    <source>
        <dbReference type="ARBA" id="ARBA00035202"/>
    </source>
</evidence>
<dbReference type="AlphaFoldDB" id="A0A0C2HEI3"/>
<dbReference type="Gene3D" id="3.30.70.1730">
    <property type="match status" value="1"/>
</dbReference>